<dbReference type="CDD" id="cd04470">
    <property type="entry name" value="S1_EF-P_repeat_1"/>
    <property type="match status" value="1"/>
</dbReference>
<dbReference type="NCBIfam" id="TIGR00038">
    <property type="entry name" value="efp"/>
    <property type="match status" value="1"/>
</dbReference>
<keyword evidence="5 7" id="KW-0251">Elongation factor</keyword>
<comment type="function">
    <text evidence="7">Involved in peptide bond synthesis. Stimulates efficient translation and peptide-bond synthesis on native or reconstituted 70S ribosomes in vitro. Probably functions indirectly by altering the affinity of the ribosome for aminoacyl-tRNA, thus increasing their reactivity as acceptors for peptidyl transferase.</text>
</comment>
<dbReference type="SUPFAM" id="SSF50104">
    <property type="entry name" value="Translation proteins SH3-like domain"/>
    <property type="match status" value="1"/>
</dbReference>
<name>A0A948RU58_UNCEI</name>
<sequence>MASTGDFRNGMMVKIDGDICKIVDFQHVKPGKGGAFVRTKLKRVVSGAVIDRTFRAGEKVEEVRVERHKMQYTYRDGSHFHLMNLETYEEVVMDEAAIGDDAKYLKEGTELDLMMSDDGPLGMELPTFVVLEVTETDPGFRGDTASGGGKPATMETGLVVQVPLFIEVGERLKIDTRSGEYVERVNP</sequence>
<dbReference type="SUPFAM" id="SSF50249">
    <property type="entry name" value="Nucleic acid-binding proteins"/>
    <property type="match status" value="2"/>
</dbReference>
<evidence type="ECO:0000256" key="1">
    <source>
        <dbReference type="ARBA" id="ARBA00004496"/>
    </source>
</evidence>
<dbReference type="GO" id="GO:0005829">
    <property type="term" value="C:cytosol"/>
    <property type="evidence" value="ECO:0007669"/>
    <property type="project" value="UniProtKB-ARBA"/>
</dbReference>
<dbReference type="InterPro" id="IPR012340">
    <property type="entry name" value="NA-bd_OB-fold"/>
</dbReference>
<reference evidence="12" key="1">
    <citation type="submission" date="2021-05" db="EMBL/GenBank/DDBJ databases">
        <title>Energy efficiency and biological interactions define the core microbiome of deep oligotrophic groundwater.</title>
        <authorList>
            <person name="Mehrshad M."/>
            <person name="Lopez-Fernandez M."/>
            <person name="Bell E."/>
            <person name="Bernier-Latmani R."/>
            <person name="Bertilsson S."/>
            <person name="Dopson M."/>
        </authorList>
    </citation>
    <scope>NUCLEOTIDE SEQUENCE</scope>
    <source>
        <strain evidence="12">Modern_marine.mb.64</strain>
    </source>
</reference>
<dbReference type="EMBL" id="JAHJDP010000032">
    <property type="protein sequence ID" value="MBU2690606.1"/>
    <property type="molecule type" value="Genomic_DNA"/>
</dbReference>
<gene>
    <name evidence="7 12" type="primary">efp</name>
    <name evidence="12" type="ORF">KJ970_06720</name>
</gene>
<dbReference type="Pfam" id="PF08207">
    <property type="entry name" value="EFP_N"/>
    <property type="match status" value="1"/>
</dbReference>
<evidence type="ECO:0000256" key="7">
    <source>
        <dbReference type="HAMAP-Rule" id="MF_00141"/>
    </source>
</evidence>
<proteinExistence type="inferred from homology"/>
<protein>
    <recommendedName>
        <fullName evidence="7 8">Elongation factor P</fullName>
        <shortName evidence="7">EF-P</shortName>
    </recommendedName>
</protein>
<comment type="similarity">
    <text evidence="3 7 9">Belongs to the elongation factor P family.</text>
</comment>
<keyword evidence="4 7" id="KW-0963">Cytoplasm</keyword>
<comment type="caution">
    <text evidence="12">The sequence shown here is derived from an EMBL/GenBank/DDBJ whole genome shotgun (WGS) entry which is preliminary data.</text>
</comment>
<dbReference type="FunFam" id="2.40.50.140:FF:000009">
    <property type="entry name" value="Elongation factor P"/>
    <property type="match status" value="1"/>
</dbReference>
<evidence type="ECO:0000256" key="8">
    <source>
        <dbReference type="NCBIfam" id="TIGR00038"/>
    </source>
</evidence>
<evidence type="ECO:0000256" key="2">
    <source>
        <dbReference type="ARBA" id="ARBA00004815"/>
    </source>
</evidence>
<dbReference type="InterPro" id="IPR008991">
    <property type="entry name" value="Translation_prot_SH3-like_sf"/>
</dbReference>
<dbReference type="PROSITE" id="PS01275">
    <property type="entry name" value="EFP"/>
    <property type="match status" value="1"/>
</dbReference>
<comment type="pathway">
    <text evidence="2 7">Protein biosynthesis; polypeptide chain elongation.</text>
</comment>
<evidence type="ECO:0000256" key="9">
    <source>
        <dbReference type="RuleBase" id="RU004389"/>
    </source>
</evidence>
<dbReference type="InterPro" id="IPR013185">
    <property type="entry name" value="Transl_elong_KOW-like"/>
</dbReference>
<dbReference type="Pfam" id="PF09285">
    <property type="entry name" value="Elong-fact-P_C"/>
    <property type="match status" value="1"/>
</dbReference>
<evidence type="ECO:0000256" key="6">
    <source>
        <dbReference type="ARBA" id="ARBA00022917"/>
    </source>
</evidence>
<dbReference type="FunFam" id="2.40.50.140:FF:000004">
    <property type="entry name" value="Elongation factor P"/>
    <property type="match status" value="1"/>
</dbReference>
<dbReference type="PIRSF" id="PIRSF005901">
    <property type="entry name" value="EF-P"/>
    <property type="match status" value="1"/>
</dbReference>
<evidence type="ECO:0000256" key="3">
    <source>
        <dbReference type="ARBA" id="ARBA00009479"/>
    </source>
</evidence>
<evidence type="ECO:0000313" key="13">
    <source>
        <dbReference type="Proteomes" id="UP000777784"/>
    </source>
</evidence>
<feature type="domain" description="Elongation factor P C-terminal" evidence="10">
    <location>
        <begin position="129"/>
        <end position="184"/>
    </location>
</feature>
<evidence type="ECO:0000256" key="5">
    <source>
        <dbReference type="ARBA" id="ARBA00022768"/>
    </source>
</evidence>
<dbReference type="GO" id="GO:0003746">
    <property type="term" value="F:translation elongation factor activity"/>
    <property type="evidence" value="ECO:0007669"/>
    <property type="project" value="UniProtKB-UniRule"/>
</dbReference>
<dbReference type="SMART" id="SM00841">
    <property type="entry name" value="Elong-fact-P_C"/>
    <property type="match status" value="1"/>
</dbReference>
<dbReference type="Proteomes" id="UP000777784">
    <property type="component" value="Unassembled WGS sequence"/>
</dbReference>
<accession>A0A948RU58</accession>
<dbReference type="InterPro" id="IPR014722">
    <property type="entry name" value="Rib_uL2_dom2"/>
</dbReference>
<dbReference type="PANTHER" id="PTHR30053:SF12">
    <property type="entry name" value="ELONGATION FACTOR P (EF-P) FAMILY PROTEIN"/>
    <property type="match status" value="1"/>
</dbReference>
<dbReference type="Gene3D" id="2.30.30.30">
    <property type="match status" value="1"/>
</dbReference>
<dbReference type="GO" id="GO:0043043">
    <property type="term" value="P:peptide biosynthetic process"/>
    <property type="evidence" value="ECO:0007669"/>
    <property type="project" value="InterPro"/>
</dbReference>
<dbReference type="NCBIfam" id="NF001810">
    <property type="entry name" value="PRK00529.1"/>
    <property type="match status" value="1"/>
</dbReference>
<keyword evidence="6 7" id="KW-0648">Protein biosynthesis</keyword>
<evidence type="ECO:0000259" key="11">
    <source>
        <dbReference type="SMART" id="SM01185"/>
    </source>
</evidence>
<feature type="domain" description="Translation elongation factor P/YeiP central" evidence="11">
    <location>
        <begin position="67"/>
        <end position="121"/>
    </location>
</feature>
<dbReference type="FunFam" id="2.30.30.30:FF:000003">
    <property type="entry name" value="Elongation factor P"/>
    <property type="match status" value="1"/>
</dbReference>
<dbReference type="Pfam" id="PF01132">
    <property type="entry name" value="EFP"/>
    <property type="match status" value="1"/>
</dbReference>
<evidence type="ECO:0000256" key="4">
    <source>
        <dbReference type="ARBA" id="ARBA00022490"/>
    </source>
</evidence>
<dbReference type="HAMAP" id="MF_00141">
    <property type="entry name" value="EF_P"/>
    <property type="match status" value="1"/>
</dbReference>
<dbReference type="InterPro" id="IPR001059">
    <property type="entry name" value="Transl_elong_P/YeiP_cen"/>
</dbReference>
<evidence type="ECO:0000313" key="12">
    <source>
        <dbReference type="EMBL" id="MBU2690606.1"/>
    </source>
</evidence>
<dbReference type="SMART" id="SM01185">
    <property type="entry name" value="EFP"/>
    <property type="match status" value="1"/>
</dbReference>
<comment type="subcellular location">
    <subcellularLocation>
        <location evidence="1 7">Cytoplasm</location>
    </subcellularLocation>
</comment>
<dbReference type="InterPro" id="IPR015365">
    <property type="entry name" value="Elong-fact-P_C"/>
</dbReference>
<dbReference type="InterPro" id="IPR020599">
    <property type="entry name" value="Transl_elong_fac_P/YeiP"/>
</dbReference>
<dbReference type="Gene3D" id="2.40.50.140">
    <property type="entry name" value="Nucleic acid-binding proteins"/>
    <property type="match status" value="2"/>
</dbReference>
<dbReference type="InterPro" id="IPR011768">
    <property type="entry name" value="Transl_elongation_fac_P"/>
</dbReference>
<organism evidence="12 13">
    <name type="scientific">Eiseniibacteriota bacterium</name>
    <dbReference type="NCBI Taxonomy" id="2212470"/>
    <lineage>
        <taxon>Bacteria</taxon>
        <taxon>Candidatus Eiseniibacteriota</taxon>
    </lineage>
</organism>
<evidence type="ECO:0000259" key="10">
    <source>
        <dbReference type="SMART" id="SM00841"/>
    </source>
</evidence>
<dbReference type="PANTHER" id="PTHR30053">
    <property type="entry name" value="ELONGATION FACTOR P"/>
    <property type="match status" value="1"/>
</dbReference>
<dbReference type="CDD" id="cd05794">
    <property type="entry name" value="S1_EF-P_repeat_2"/>
    <property type="match status" value="1"/>
</dbReference>
<dbReference type="InterPro" id="IPR013852">
    <property type="entry name" value="Transl_elong_P/YeiP_CS"/>
</dbReference>
<dbReference type="AlphaFoldDB" id="A0A948RU58"/>